<dbReference type="GO" id="GO:0016758">
    <property type="term" value="F:hexosyltransferase activity"/>
    <property type="evidence" value="ECO:0007669"/>
    <property type="project" value="InterPro"/>
</dbReference>
<feature type="transmembrane region" description="Helical" evidence="1">
    <location>
        <begin position="319"/>
        <end position="340"/>
    </location>
</feature>
<dbReference type="EMBL" id="JAIXNE010000005">
    <property type="protein sequence ID" value="MCA6078050.1"/>
    <property type="molecule type" value="Genomic_DNA"/>
</dbReference>
<protein>
    <submittedName>
        <fullName evidence="2">Glycosyltransferase 87 family protein</fullName>
    </submittedName>
</protein>
<dbReference type="Pfam" id="PF26314">
    <property type="entry name" value="MptA_B_family"/>
    <property type="match status" value="1"/>
</dbReference>
<keyword evidence="1" id="KW-0472">Membrane</keyword>
<feature type="transmembrane region" description="Helical" evidence="1">
    <location>
        <begin position="187"/>
        <end position="206"/>
    </location>
</feature>
<proteinExistence type="predicted"/>
<evidence type="ECO:0000313" key="2">
    <source>
        <dbReference type="EMBL" id="MCA6078050.1"/>
    </source>
</evidence>
<reference evidence="2" key="1">
    <citation type="submission" date="2021-09" db="EMBL/GenBank/DDBJ databases">
        <title>Fulvivirga sp. isolated from coastal sediment.</title>
        <authorList>
            <person name="Yu H."/>
        </authorList>
    </citation>
    <scope>NUCLEOTIDE SEQUENCE</scope>
    <source>
        <strain evidence="2">1062</strain>
    </source>
</reference>
<dbReference type="AlphaFoldDB" id="A0A9X1KZA7"/>
<keyword evidence="1" id="KW-1133">Transmembrane helix</keyword>
<feature type="transmembrane region" description="Helical" evidence="1">
    <location>
        <begin position="142"/>
        <end position="166"/>
    </location>
</feature>
<evidence type="ECO:0000313" key="3">
    <source>
        <dbReference type="Proteomes" id="UP001139409"/>
    </source>
</evidence>
<gene>
    <name evidence="2" type="ORF">LDX50_24460</name>
</gene>
<name>A0A9X1KZA7_9BACT</name>
<feature type="transmembrane region" description="Helical" evidence="1">
    <location>
        <begin position="12"/>
        <end position="30"/>
    </location>
</feature>
<sequence length="439" mass="50130">MGAHPFHHNRFAKVFALLILACSVAGLGYFTDRTQHIQLMLFLVPGFLACWYLYRSDVNLLHLIYAGIVLRAVLIFMMPNLSDDIYRFIWDGQLLANGLDPFERLPSAIAASGDFPPGTSEHLYGLLNSQNYFTVYPPLLQYLFLISAKVAGTSVIGNVVFLRGILLLAESGTFYLLYSRKKDNRNLLLYALNPMIILEITGNLHFDGAALFLTVLMVWMLDRSSVASGVAFGASVLVKLVPLIFMPILFFRESFRQRLIFFSAFAGIIILAGLPMVSYGLFSGMSESLSLYFKKFEFNASLYYVIREIGFWRKGYNDIAFIGPFLGMVTFAIIMTYSWWRRKVARLDLFESFGIILTIYLLLATTVHPWYITPIVGLLVFTNYRYAFIWSFVAMFSYFGYDDNGYEIPAFWIILEYGVLLIALIWDFRTKRILNAKGI</sequence>
<dbReference type="RefSeq" id="WP_225698910.1">
    <property type="nucleotide sequence ID" value="NZ_JAIXNE010000005.1"/>
</dbReference>
<dbReference type="GO" id="GO:0005886">
    <property type="term" value="C:plasma membrane"/>
    <property type="evidence" value="ECO:0007669"/>
    <property type="project" value="UniProtKB-SubCell"/>
</dbReference>
<accession>A0A9X1KZA7</accession>
<keyword evidence="3" id="KW-1185">Reference proteome</keyword>
<dbReference type="Proteomes" id="UP001139409">
    <property type="component" value="Unassembled WGS sequence"/>
</dbReference>
<evidence type="ECO:0000256" key="1">
    <source>
        <dbReference type="SAM" id="Phobius"/>
    </source>
</evidence>
<feature type="transmembrane region" description="Helical" evidence="1">
    <location>
        <begin position="226"/>
        <end position="250"/>
    </location>
</feature>
<feature type="transmembrane region" description="Helical" evidence="1">
    <location>
        <begin position="259"/>
        <end position="282"/>
    </location>
</feature>
<feature type="transmembrane region" description="Helical" evidence="1">
    <location>
        <begin position="408"/>
        <end position="426"/>
    </location>
</feature>
<organism evidence="2 3">
    <name type="scientific">Fulvivirga sedimenti</name>
    <dbReference type="NCBI Taxonomy" id="2879465"/>
    <lineage>
        <taxon>Bacteria</taxon>
        <taxon>Pseudomonadati</taxon>
        <taxon>Bacteroidota</taxon>
        <taxon>Cytophagia</taxon>
        <taxon>Cytophagales</taxon>
        <taxon>Fulvivirgaceae</taxon>
        <taxon>Fulvivirga</taxon>
    </lineage>
</organism>
<feature type="transmembrane region" description="Helical" evidence="1">
    <location>
        <begin position="352"/>
        <end position="372"/>
    </location>
</feature>
<feature type="transmembrane region" description="Helical" evidence="1">
    <location>
        <begin position="36"/>
        <end position="54"/>
    </location>
</feature>
<feature type="transmembrane region" description="Helical" evidence="1">
    <location>
        <begin position="384"/>
        <end position="401"/>
    </location>
</feature>
<keyword evidence="1" id="KW-0812">Transmembrane</keyword>
<feature type="transmembrane region" description="Helical" evidence="1">
    <location>
        <begin position="61"/>
        <end position="78"/>
    </location>
</feature>
<comment type="caution">
    <text evidence="2">The sequence shown here is derived from an EMBL/GenBank/DDBJ whole genome shotgun (WGS) entry which is preliminary data.</text>
</comment>